<gene>
    <name evidence="3" type="ORF">CLV81_0861</name>
</gene>
<proteinExistence type="predicted"/>
<keyword evidence="4" id="KW-1185">Reference proteome</keyword>
<evidence type="ECO:0000313" key="4">
    <source>
        <dbReference type="Proteomes" id="UP000237640"/>
    </source>
</evidence>
<dbReference type="InterPro" id="IPR013783">
    <property type="entry name" value="Ig-like_fold"/>
</dbReference>
<evidence type="ECO:0000259" key="2">
    <source>
        <dbReference type="Pfam" id="PF13185"/>
    </source>
</evidence>
<dbReference type="SUPFAM" id="SSF63829">
    <property type="entry name" value="Calcium-dependent phosphotriesterase"/>
    <property type="match status" value="2"/>
</dbReference>
<dbReference type="Gene3D" id="2.130.10.10">
    <property type="entry name" value="YVTN repeat-like/Quinoprotein amine dehydrogenase"/>
    <property type="match status" value="3"/>
</dbReference>
<protein>
    <submittedName>
        <fullName evidence="3">Ligand-binding sensor domain-containing protein</fullName>
    </submittedName>
</protein>
<organism evidence="3 4">
    <name type="scientific">Flagellimonas meridianipacifica</name>
    <dbReference type="NCBI Taxonomy" id="1080225"/>
    <lineage>
        <taxon>Bacteria</taxon>
        <taxon>Pseudomonadati</taxon>
        <taxon>Bacteroidota</taxon>
        <taxon>Flavobacteriia</taxon>
        <taxon>Flavobacteriales</taxon>
        <taxon>Flavobacteriaceae</taxon>
        <taxon>Flagellimonas</taxon>
    </lineage>
</organism>
<accession>A0A2T0MH12</accession>
<dbReference type="RefSeq" id="WP_106143801.1">
    <property type="nucleotide sequence ID" value="NZ_PVYX01000001.1"/>
</dbReference>
<evidence type="ECO:0000256" key="1">
    <source>
        <dbReference type="SAM" id="Phobius"/>
    </source>
</evidence>
<dbReference type="Gene3D" id="2.60.40.10">
    <property type="entry name" value="Immunoglobulins"/>
    <property type="match status" value="1"/>
</dbReference>
<dbReference type="Proteomes" id="UP000237640">
    <property type="component" value="Unassembled WGS sequence"/>
</dbReference>
<dbReference type="InterPro" id="IPR003018">
    <property type="entry name" value="GAF"/>
</dbReference>
<keyword evidence="1" id="KW-1133">Transmembrane helix</keyword>
<dbReference type="EMBL" id="PVYX01000001">
    <property type="protein sequence ID" value="PRX56863.1"/>
    <property type="molecule type" value="Genomic_DNA"/>
</dbReference>
<reference evidence="3 4" key="1">
    <citation type="submission" date="2018-03" db="EMBL/GenBank/DDBJ databases">
        <title>Genomic Encyclopedia of Archaeal and Bacterial Type Strains, Phase II (KMG-II): from individual species to whole genera.</title>
        <authorList>
            <person name="Goeker M."/>
        </authorList>
    </citation>
    <scope>NUCLEOTIDE SEQUENCE [LARGE SCALE GENOMIC DNA]</scope>
    <source>
        <strain evidence="3 4">DSM 25027</strain>
    </source>
</reference>
<name>A0A2T0MH12_9FLAO</name>
<evidence type="ECO:0000313" key="3">
    <source>
        <dbReference type="EMBL" id="PRX56863.1"/>
    </source>
</evidence>
<dbReference type="InterPro" id="IPR015943">
    <property type="entry name" value="WD40/YVTN_repeat-like_dom_sf"/>
</dbReference>
<dbReference type="AlphaFoldDB" id="A0A2T0MH12"/>
<keyword evidence="1" id="KW-0812">Transmembrane</keyword>
<keyword evidence="1" id="KW-0472">Membrane</keyword>
<feature type="transmembrane region" description="Helical" evidence="1">
    <location>
        <begin position="742"/>
        <end position="764"/>
    </location>
</feature>
<feature type="domain" description="GAF" evidence="2">
    <location>
        <begin position="869"/>
        <end position="961"/>
    </location>
</feature>
<dbReference type="SUPFAM" id="SSF55781">
    <property type="entry name" value="GAF domain-like"/>
    <property type="match status" value="1"/>
</dbReference>
<sequence>MKNCTGHILIQFFLGIVLCSAQNFRYTYYKNSDLPFKKVSQINQDAQGYIWIASDKGLFRFDGTQFEDFNLTLKSRNIKSLLSTHRDTLYFSNDEGLFQLTYQEGRPKINKWVETSEAENLMGYPEELFRDSKGRFWVSQLDGSVFSIDASGKLQRKFQLSNHPKTRKITFGEDKNNTIWAMIPEEGLFYLNENQKKFSLFQTFSAGQHFATNGTNLIVVGNDIKIFTLDDNKNVKQEKVINSDGIQFNQISKDLEGNYFLSADKELFSLEIDKGTFQKVFGSNDPHRVEELPFVSFDHLFFSPSELRKGGDIWVSTRHGFGILQFPFFQSVSGLPHDNVLSINTHSKNKVLLAMGNLFQLEKANTSFSFEKNLELSRVSSISTFNDMTWYGTSDGSILFFKNGLQQRVYNLSEVGGGIFFMSTDHVGETWFCQAPLDKPILGVKKVSSTGTIVDYGVQKGINSRILVIKEGGRSEIYAAGIGADSYLFKYDRENDTFQDKSLPFKFEVGSNFEVHDLTIDHQGVVWLATTDGLLKYDTETINRVNLGPYTTQEIRSIASSKDGNLWLATDTNGLIFYGKNKSYVQFDESSGTPSKVSTYRNLSIDQNEFLWFGTAEGVVYSSVANAGPLRTKSPIIKSILVNDKNTEQNEMLNVHEKSRVELQVSTTAFPGKEVLYQYKIIDDEHLRIGSDHASWSDPINSSKIPLPEIKSGDYTLKIRGQQKGGHMWSTPSILHLTVKPMWYSTWWGVLILSIGGVLLFWVTTRQWGRFKTRNLRKLLLEEQLILAKKEALLVKKDSALKLQQEELKSTGANVYMLNRLLSSLPQSGTWPEIFKGLKRLIELPTGIDAFEIARVDGGEIKYQGFHRNKTGHIRRKEEFNEKENFASYVATTGKPLIIDNVSQQALNYLCNVPENDFSSHLFVPFQQQGNTAVFCVYGTEEKKFSQRDLSLIQILTNFLGLITSKPLKEDV</sequence>
<dbReference type="Gene3D" id="3.30.450.40">
    <property type="match status" value="1"/>
</dbReference>
<dbReference type="OrthoDB" id="9809670at2"/>
<dbReference type="InterPro" id="IPR029016">
    <property type="entry name" value="GAF-like_dom_sf"/>
</dbReference>
<comment type="caution">
    <text evidence="3">The sequence shown here is derived from an EMBL/GenBank/DDBJ whole genome shotgun (WGS) entry which is preliminary data.</text>
</comment>
<dbReference type="Pfam" id="PF13185">
    <property type="entry name" value="GAF_2"/>
    <property type="match status" value="1"/>
</dbReference>